<dbReference type="InterPro" id="IPR036182">
    <property type="entry name" value="PCuAC_sf"/>
</dbReference>
<gene>
    <name evidence="2" type="ORF">SAMN04488047_11842</name>
</gene>
<evidence type="ECO:0000256" key="1">
    <source>
        <dbReference type="SAM" id="SignalP"/>
    </source>
</evidence>
<keyword evidence="3" id="KW-1185">Reference proteome</keyword>
<accession>A0A1I5U8Q4</accession>
<feature type="chain" id="PRO_5011487900" description="Copper(I)-binding protein" evidence="1">
    <location>
        <begin position="23"/>
        <end position="152"/>
    </location>
</feature>
<dbReference type="InterPro" id="IPR007410">
    <property type="entry name" value="LpqE-like"/>
</dbReference>
<dbReference type="AlphaFoldDB" id="A0A1I5U8Q4"/>
<dbReference type="Pfam" id="PF04314">
    <property type="entry name" value="PCuAC"/>
    <property type="match status" value="1"/>
</dbReference>
<dbReference type="InterPro" id="IPR058248">
    <property type="entry name" value="Lxx211020-like"/>
</dbReference>
<feature type="signal peptide" evidence="1">
    <location>
        <begin position="1"/>
        <end position="22"/>
    </location>
</feature>
<evidence type="ECO:0008006" key="4">
    <source>
        <dbReference type="Google" id="ProtNLM"/>
    </source>
</evidence>
<sequence>MKLPFASLAVALALGMPSALFAGSQDVVAENAWARASIGTSRPGAAYMTLRNTGEEPVVLTGLSTDLAMMPDIHRTTTDAQGMTSMAPAGELEIASGEAIALEPGGLHVMLMQLQRPMVEGESFALTLEFADGGEMQVDVPILGIAARGPEE</sequence>
<dbReference type="EMBL" id="FOXA01000018">
    <property type="protein sequence ID" value="SFP91671.1"/>
    <property type="molecule type" value="Genomic_DNA"/>
</dbReference>
<dbReference type="PANTHER" id="PTHR36302:SF1">
    <property type="entry name" value="COPPER CHAPERONE PCU(A)C"/>
    <property type="match status" value="1"/>
</dbReference>
<dbReference type="Gene3D" id="2.60.40.1890">
    <property type="entry name" value="PCu(A)C copper chaperone"/>
    <property type="match status" value="1"/>
</dbReference>
<protein>
    <recommendedName>
        <fullName evidence="4">Copper(I)-binding protein</fullName>
    </recommendedName>
</protein>
<evidence type="ECO:0000313" key="2">
    <source>
        <dbReference type="EMBL" id="SFP91671.1"/>
    </source>
</evidence>
<keyword evidence="1" id="KW-0732">Signal</keyword>
<evidence type="ECO:0000313" key="3">
    <source>
        <dbReference type="Proteomes" id="UP000199356"/>
    </source>
</evidence>
<reference evidence="2 3" key="1">
    <citation type="submission" date="2016-10" db="EMBL/GenBank/DDBJ databases">
        <authorList>
            <person name="de Groot N.N."/>
        </authorList>
    </citation>
    <scope>NUCLEOTIDE SEQUENCE [LARGE SCALE GENOMIC DNA]</scope>
    <source>
        <strain evidence="2 3">DSM 19547</strain>
    </source>
</reference>
<dbReference type="SUPFAM" id="SSF110087">
    <property type="entry name" value="DR1885-like metal-binding protein"/>
    <property type="match status" value="1"/>
</dbReference>
<dbReference type="OrthoDB" id="9796962at2"/>
<dbReference type="Proteomes" id="UP000199356">
    <property type="component" value="Unassembled WGS sequence"/>
</dbReference>
<dbReference type="RefSeq" id="WP_093424547.1">
    <property type="nucleotide sequence ID" value="NZ_FOXA01000018.1"/>
</dbReference>
<name>A0A1I5U8Q4_9RHOB</name>
<organism evidence="2 3">
    <name type="scientific">Tranquillimonas alkanivorans</name>
    <dbReference type="NCBI Taxonomy" id="441119"/>
    <lineage>
        <taxon>Bacteria</taxon>
        <taxon>Pseudomonadati</taxon>
        <taxon>Pseudomonadota</taxon>
        <taxon>Alphaproteobacteria</taxon>
        <taxon>Rhodobacterales</taxon>
        <taxon>Roseobacteraceae</taxon>
        <taxon>Tranquillimonas</taxon>
    </lineage>
</organism>
<dbReference type="PANTHER" id="PTHR36302">
    <property type="entry name" value="BLR7088 PROTEIN"/>
    <property type="match status" value="1"/>
</dbReference>
<proteinExistence type="predicted"/>
<dbReference type="STRING" id="441119.SAMN04488047_11842"/>